<sequence length="158" mass="18147">MKSQHTYLQVSNEPDIARSSDKENEMHVTATKEERVSNEPDVARSSDKENEMHVTATKEERIKHSEPVEKAEHLDEEKPGWTNNCNDEALKRIIERNIVMNDASLSKRKIQKAAENHFKGTFDVICSRAEFSYIIRSDTYCEGGKGEIACLAFRQEYP</sequence>
<feature type="compositionally biased region" description="Basic and acidic residues" evidence="1">
    <location>
        <begin position="15"/>
        <end position="79"/>
    </location>
</feature>
<evidence type="ECO:0000313" key="3">
    <source>
        <dbReference type="Proteomes" id="UP000036681"/>
    </source>
</evidence>
<proteinExistence type="predicted"/>
<evidence type="ECO:0000313" key="4">
    <source>
        <dbReference type="WBParaSite" id="ALUE_0001799201-mRNA-1"/>
    </source>
</evidence>
<dbReference type="InterPro" id="IPR007284">
    <property type="entry name" value="Ground-like_dom"/>
</dbReference>
<dbReference type="Pfam" id="PF04155">
    <property type="entry name" value="Ground-like"/>
    <property type="match status" value="1"/>
</dbReference>
<keyword evidence="3" id="KW-1185">Reference proteome</keyword>
<protein>
    <submittedName>
        <fullName evidence="4">Ground-like domain-containing protein</fullName>
    </submittedName>
</protein>
<dbReference type="Proteomes" id="UP000036681">
    <property type="component" value="Unplaced"/>
</dbReference>
<feature type="compositionally biased region" description="Polar residues" evidence="1">
    <location>
        <begin position="1"/>
        <end position="12"/>
    </location>
</feature>
<evidence type="ECO:0000256" key="1">
    <source>
        <dbReference type="SAM" id="MobiDB-lite"/>
    </source>
</evidence>
<feature type="region of interest" description="Disordered" evidence="1">
    <location>
        <begin position="1"/>
        <end position="80"/>
    </location>
</feature>
<feature type="domain" description="Ground-like" evidence="2">
    <location>
        <begin position="83"/>
        <end position="153"/>
    </location>
</feature>
<reference evidence="4" key="1">
    <citation type="submission" date="2017-02" db="UniProtKB">
        <authorList>
            <consortium name="WormBaseParasite"/>
        </authorList>
    </citation>
    <scope>IDENTIFICATION</scope>
</reference>
<organism evidence="3 4">
    <name type="scientific">Ascaris lumbricoides</name>
    <name type="common">Giant roundworm</name>
    <dbReference type="NCBI Taxonomy" id="6252"/>
    <lineage>
        <taxon>Eukaryota</taxon>
        <taxon>Metazoa</taxon>
        <taxon>Ecdysozoa</taxon>
        <taxon>Nematoda</taxon>
        <taxon>Chromadorea</taxon>
        <taxon>Rhabditida</taxon>
        <taxon>Spirurina</taxon>
        <taxon>Ascaridomorpha</taxon>
        <taxon>Ascaridoidea</taxon>
        <taxon>Ascarididae</taxon>
        <taxon>Ascaris</taxon>
    </lineage>
</organism>
<evidence type="ECO:0000259" key="2">
    <source>
        <dbReference type="Pfam" id="PF04155"/>
    </source>
</evidence>
<accession>A0A0M3IHR4</accession>
<name>A0A0M3IHR4_ASCLU</name>
<dbReference type="WBParaSite" id="ALUE_0001799201-mRNA-1">
    <property type="protein sequence ID" value="ALUE_0001799201-mRNA-1"/>
    <property type="gene ID" value="ALUE_0001799201"/>
</dbReference>
<dbReference type="AlphaFoldDB" id="A0A0M3IHR4"/>